<protein>
    <submittedName>
        <fullName evidence="2">Calcium ABC transporter ATPase</fullName>
    </submittedName>
</protein>
<keyword evidence="3" id="KW-1185">Reference proteome</keyword>
<dbReference type="AlphaFoldDB" id="A0A0D4CIF2"/>
<dbReference type="KEGG" id="lmu:LBLM1_01710"/>
<keyword evidence="1" id="KW-0732">Signal</keyword>
<sequence>MKLQKLKKLTLTVVVLMSTVLLASCSIGKKTSSSSSKLTTTGTASGQYQGVIQNGHYKVSKARGVNINQNDNSYNLKSFETGLTEVSKKVFSTKSYIFQEGQYLSTDTIENWLGRKTKSNPTGLNAAQGKKSDPNPEYVQQIEEQDFMQQNGNSLTLKGITIGIGINSVYYYQKTTDGPTYQKKLSDAEIQKQGKIAAQKILTRLRKKSALKNVPIVIALYKQAPNDSLVGGSFFAYSKNNGNTIKSWKKLNYSTKVLPKASDATSTNSDNETDNTSFTNFKSQIQSFFPNLSGVTAQAQYQNGTLSGMHITVTTQFYSQSEVQSFTQYIARAAKKYLPNGIPIDIKIQSSSEMQAVVYRDSGSNTFRTHVFSSY</sequence>
<dbReference type="InterPro" id="IPR011426">
    <property type="entry name" value="CamS"/>
</dbReference>
<reference evidence="2 3" key="1">
    <citation type="journal article" date="2012" name="J. Bacteriol.">
        <title>Genome sequence of Lactobacillus mucosae LM1, isolated from piglet feces.</title>
        <authorList>
            <person name="Lee J.H."/>
            <person name="Valeriano V.D."/>
            <person name="Shin Y.R."/>
            <person name="Chae J.P."/>
            <person name="Kim G.B."/>
            <person name="Ham J.S."/>
            <person name="Chun J."/>
            <person name="Kang D.K."/>
        </authorList>
    </citation>
    <scope>NUCLEOTIDE SEQUENCE [LARGE SCALE GENOMIC DNA]</scope>
    <source>
        <strain evidence="2 3">LM1</strain>
    </source>
</reference>
<dbReference type="PROSITE" id="PS51257">
    <property type="entry name" value="PROKAR_LIPOPROTEIN"/>
    <property type="match status" value="1"/>
</dbReference>
<dbReference type="STRING" id="1130798.LBLM1_01710"/>
<evidence type="ECO:0000313" key="3">
    <source>
        <dbReference type="Proteomes" id="UP000003645"/>
    </source>
</evidence>
<organism evidence="2 3">
    <name type="scientific">Limosilactobacillus mucosae LM1</name>
    <dbReference type="NCBI Taxonomy" id="1130798"/>
    <lineage>
        <taxon>Bacteria</taxon>
        <taxon>Bacillati</taxon>
        <taxon>Bacillota</taxon>
        <taxon>Bacilli</taxon>
        <taxon>Lactobacillales</taxon>
        <taxon>Lactobacillaceae</taxon>
        <taxon>Limosilactobacillus</taxon>
    </lineage>
</organism>
<feature type="chain" id="PRO_5039448452" evidence="1">
    <location>
        <begin position="24"/>
        <end position="375"/>
    </location>
</feature>
<dbReference type="HOGENOM" id="CLU_052482_0_0_9"/>
<evidence type="ECO:0000313" key="2">
    <source>
        <dbReference type="EMBL" id="AJT49937.1"/>
    </source>
</evidence>
<gene>
    <name evidence="2" type="ORF">LBLM1_01710</name>
</gene>
<dbReference type="CDD" id="cd13440">
    <property type="entry name" value="CamS_repeat_2"/>
    <property type="match status" value="1"/>
</dbReference>
<accession>A0A0D4CIF2</accession>
<dbReference type="EMBL" id="CP011013">
    <property type="protein sequence ID" value="AJT49937.1"/>
    <property type="molecule type" value="Genomic_DNA"/>
</dbReference>
<dbReference type="Gene3D" id="3.10.570.10">
    <property type="entry name" value="sex pheromone staph- cam373 precursor domain"/>
    <property type="match status" value="1"/>
</dbReference>
<dbReference type="CDD" id="cd13441">
    <property type="entry name" value="CamS_repeat_1"/>
    <property type="match status" value="1"/>
</dbReference>
<evidence type="ECO:0000256" key="1">
    <source>
        <dbReference type="SAM" id="SignalP"/>
    </source>
</evidence>
<dbReference type="Pfam" id="PF07537">
    <property type="entry name" value="CamS"/>
    <property type="match status" value="1"/>
</dbReference>
<name>A0A0D4CIF2_LIMMU</name>
<dbReference type="Proteomes" id="UP000003645">
    <property type="component" value="Chromosome"/>
</dbReference>
<dbReference type="PIRSF" id="PIRSF012509">
    <property type="entry name" value="CamS"/>
    <property type="match status" value="1"/>
</dbReference>
<feature type="signal peptide" evidence="1">
    <location>
        <begin position="1"/>
        <end position="23"/>
    </location>
</feature>
<proteinExistence type="predicted"/>